<keyword evidence="4" id="KW-1185">Reference proteome</keyword>
<evidence type="ECO:0000313" key="3">
    <source>
        <dbReference type="EMBL" id="NMH28546.1"/>
    </source>
</evidence>
<name>A0A972FM48_9FLAO</name>
<dbReference type="EMBL" id="JAAMPU010000106">
    <property type="protein sequence ID" value="NMH28546.1"/>
    <property type="molecule type" value="Genomic_DNA"/>
</dbReference>
<evidence type="ECO:0000259" key="2">
    <source>
        <dbReference type="Pfam" id="PF18962"/>
    </source>
</evidence>
<protein>
    <submittedName>
        <fullName evidence="3">T9SS type A sorting domain-containing protein</fullName>
    </submittedName>
</protein>
<reference evidence="3" key="1">
    <citation type="submission" date="2020-02" db="EMBL/GenBank/DDBJ databases">
        <title>Flavobacterium sp. genome.</title>
        <authorList>
            <person name="Jung H.S."/>
            <person name="Baek J.H."/>
            <person name="Jeon C.O."/>
        </authorList>
    </citation>
    <scope>NUCLEOTIDE SEQUENCE</scope>
    <source>
        <strain evidence="3">SE-s28</strain>
    </source>
</reference>
<dbReference type="Pfam" id="PF18962">
    <property type="entry name" value="Por_Secre_tail"/>
    <property type="match status" value="1"/>
</dbReference>
<feature type="domain" description="Secretion system C-terminal sorting" evidence="2">
    <location>
        <begin position="92"/>
        <end position="161"/>
    </location>
</feature>
<organism evidence="3 4">
    <name type="scientific">Flavobacterium silvaticum</name>
    <dbReference type="NCBI Taxonomy" id="1852020"/>
    <lineage>
        <taxon>Bacteria</taxon>
        <taxon>Pseudomonadati</taxon>
        <taxon>Bacteroidota</taxon>
        <taxon>Flavobacteriia</taxon>
        <taxon>Flavobacteriales</taxon>
        <taxon>Flavobacteriaceae</taxon>
        <taxon>Flavobacterium</taxon>
    </lineage>
</organism>
<dbReference type="Proteomes" id="UP000712080">
    <property type="component" value="Unassembled WGS sequence"/>
</dbReference>
<evidence type="ECO:0000313" key="4">
    <source>
        <dbReference type="Proteomes" id="UP000712080"/>
    </source>
</evidence>
<gene>
    <name evidence="3" type="ORF">G6047_10930</name>
</gene>
<evidence type="ECO:0000256" key="1">
    <source>
        <dbReference type="ARBA" id="ARBA00022729"/>
    </source>
</evidence>
<proteinExistence type="predicted"/>
<dbReference type="InterPro" id="IPR026444">
    <property type="entry name" value="Secre_tail"/>
</dbReference>
<comment type="caution">
    <text evidence="3">The sequence shown here is derived from an EMBL/GenBank/DDBJ whole genome shotgun (WGS) entry which is preliminary data.</text>
</comment>
<sequence>MRHWGSFRDAAGALAADQQLPEFQPSEYNANTTGWQFVTVTGVAPATATLLRVDFRVFRESADAQGGTVYVDNASVEGQLSVKQNAIAGLKIYPNPVSGNNLNISTTANSTKNVVIFDVLGKQVISTKIEGETVNVSALKSGVYIVKVTEEGKTATRKLVVK</sequence>
<accession>A0A972FM48</accession>
<keyword evidence="1" id="KW-0732">Signal</keyword>
<dbReference type="AlphaFoldDB" id="A0A972FM48"/>
<dbReference type="Gene3D" id="2.60.120.260">
    <property type="entry name" value="Galactose-binding domain-like"/>
    <property type="match status" value="1"/>
</dbReference>
<dbReference type="NCBIfam" id="TIGR04183">
    <property type="entry name" value="Por_Secre_tail"/>
    <property type="match status" value="1"/>
</dbReference>